<keyword evidence="4" id="KW-1185">Reference proteome</keyword>
<dbReference type="AlphaFoldDB" id="A0A494TPC2"/>
<keyword evidence="2" id="KW-0732">Signal</keyword>
<proteinExistence type="inferred from homology"/>
<dbReference type="EMBL" id="CP032829">
    <property type="protein sequence ID" value="AYJ87701.1"/>
    <property type="molecule type" value="Genomic_DNA"/>
</dbReference>
<dbReference type="OrthoDB" id="9770517at2"/>
<protein>
    <submittedName>
        <fullName evidence="3">Efflux transporter outer membrane subunit</fullName>
    </submittedName>
</protein>
<keyword evidence="2" id="KW-0564">Palmitate</keyword>
<keyword evidence="2" id="KW-0449">Lipoprotein</keyword>
<dbReference type="InterPro" id="IPR003423">
    <property type="entry name" value="OMP_efflux"/>
</dbReference>
<dbReference type="PANTHER" id="PTHR30203">
    <property type="entry name" value="OUTER MEMBRANE CATION EFFLUX PROTEIN"/>
    <property type="match status" value="1"/>
</dbReference>
<evidence type="ECO:0000256" key="2">
    <source>
        <dbReference type="RuleBase" id="RU362097"/>
    </source>
</evidence>
<sequence length="481" mass="51542">MVNRHSFLAGLGCLVLSACATVGPDYHLPDQAVVNTPSAHGPFVSAGPTTTDEALPDQWWKLFDDPVLIELITQALHANTDLRVAEANLQRSDVLLAEARTGRQIGGTASFETSFAQSSAEAVMQHVPPPEHQIYNGGVSVSYDLDLFGRIRRGIEASRADNEAAVAARDLVRVNVAAQMAQAYADVCNAGHEIADLRQLVVLLEENLRFTRLAIAHDRAPAFEQDRQQGLLNSTLSHLPRMEAGQRNAGFRIATLMGLPPAEYDHNLLSCKTQLALRHLLPVGDGQALLRRRPDVRAAERRLAAATARIGVAAAALYPNIKLGFSAGSTGAAADLLSPLTNRFGLGPMISWNLQRSTVRARIAQAEAQTRANLATFDGVVLTALREVESALNNYAADLAVLEDLKATRENASKVAKRTSALQRGGKVGGLAVLDAQRSFVIAEQAVTVAQTDINRDQIAIFLALGGGWSNTGRSAAPQQQ</sequence>
<comment type="similarity">
    <text evidence="1 2">Belongs to the outer membrane factor (OMF) (TC 1.B.17) family.</text>
</comment>
<evidence type="ECO:0000313" key="3">
    <source>
        <dbReference type="EMBL" id="AYJ87701.1"/>
    </source>
</evidence>
<reference evidence="3 4" key="1">
    <citation type="submission" date="2018-09" db="EMBL/GenBank/DDBJ databases">
        <title>Sphingomonas peninsula sp. nov., isolated from fildes peninsula, Antarctic soil.</title>
        <authorList>
            <person name="Yingchao G."/>
        </authorList>
    </citation>
    <scope>NUCLEOTIDE SEQUENCE [LARGE SCALE GENOMIC DNA]</scope>
    <source>
        <strain evidence="3 4">YZ-8</strain>
    </source>
</reference>
<name>A0A494TPC2_SPHPE</name>
<dbReference type="KEGG" id="spha:D3Y57_19440"/>
<evidence type="ECO:0000256" key="1">
    <source>
        <dbReference type="ARBA" id="ARBA00007613"/>
    </source>
</evidence>
<evidence type="ECO:0000313" key="4">
    <source>
        <dbReference type="Proteomes" id="UP000276254"/>
    </source>
</evidence>
<dbReference type="Pfam" id="PF02321">
    <property type="entry name" value="OEP"/>
    <property type="match status" value="2"/>
</dbReference>
<keyword evidence="2" id="KW-0472">Membrane</keyword>
<gene>
    <name evidence="3" type="ORF">D3Y57_19440</name>
</gene>
<dbReference type="PANTHER" id="PTHR30203:SF21">
    <property type="entry name" value="OUTER MEMBRANE COMPONENT OF MULTIDRUG EFFLUX PUMP-RELATED"/>
    <property type="match status" value="1"/>
</dbReference>
<organism evidence="3 4">
    <name type="scientific">Sphingomonas paeninsulae</name>
    <dbReference type="NCBI Taxonomy" id="2319844"/>
    <lineage>
        <taxon>Bacteria</taxon>
        <taxon>Pseudomonadati</taxon>
        <taxon>Pseudomonadota</taxon>
        <taxon>Alphaproteobacteria</taxon>
        <taxon>Sphingomonadales</taxon>
        <taxon>Sphingomonadaceae</taxon>
        <taxon>Sphingomonas</taxon>
    </lineage>
</organism>
<keyword evidence="2" id="KW-0812">Transmembrane</keyword>
<accession>A0A494TPC2</accession>
<dbReference type="GO" id="GO:0005886">
    <property type="term" value="C:plasma membrane"/>
    <property type="evidence" value="ECO:0007669"/>
    <property type="project" value="UniProtKB-SubCell"/>
</dbReference>
<dbReference type="Proteomes" id="UP000276254">
    <property type="component" value="Chromosome"/>
</dbReference>
<dbReference type="NCBIfam" id="TIGR01845">
    <property type="entry name" value="outer_NodT"/>
    <property type="match status" value="1"/>
</dbReference>
<dbReference type="InterPro" id="IPR010131">
    <property type="entry name" value="MdtP/NodT-like"/>
</dbReference>
<dbReference type="Gene3D" id="2.20.200.10">
    <property type="entry name" value="Outer membrane efflux proteins (OEP)"/>
    <property type="match status" value="1"/>
</dbReference>
<dbReference type="GO" id="GO:0015562">
    <property type="term" value="F:efflux transmembrane transporter activity"/>
    <property type="evidence" value="ECO:0007669"/>
    <property type="project" value="InterPro"/>
</dbReference>
<dbReference type="Gene3D" id="1.20.1600.10">
    <property type="entry name" value="Outer membrane efflux proteins (OEP)"/>
    <property type="match status" value="1"/>
</dbReference>
<dbReference type="SUPFAM" id="SSF56954">
    <property type="entry name" value="Outer membrane efflux proteins (OEP)"/>
    <property type="match status" value="1"/>
</dbReference>
<dbReference type="PROSITE" id="PS51257">
    <property type="entry name" value="PROKAR_LIPOPROTEIN"/>
    <property type="match status" value="1"/>
</dbReference>
<feature type="signal peptide" evidence="2">
    <location>
        <begin position="1"/>
        <end position="20"/>
    </location>
</feature>
<keyword evidence="2" id="KW-1134">Transmembrane beta strand</keyword>
<comment type="subcellular location">
    <subcellularLocation>
        <location evidence="2">Cell membrane</location>
        <topology evidence="2">Lipid-anchor</topology>
    </subcellularLocation>
</comment>
<feature type="chain" id="PRO_5019618605" evidence="2">
    <location>
        <begin position="21"/>
        <end position="481"/>
    </location>
</feature>